<keyword evidence="2" id="KW-0812">Transmembrane</keyword>
<dbReference type="EMBL" id="CP054021">
    <property type="protein sequence ID" value="QKK19601.1"/>
    <property type="molecule type" value="Genomic_DNA"/>
</dbReference>
<dbReference type="InterPro" id="IPR009045">
    <property type="entry name" value="Zn_M74/Hedgehog-like"/>
</dbReference>
<feature type="transmembrane region" description="Helical" evidence="2">
    <location>
        <begin position="85"/>
        <end position="106"/>
    </location>
</feature>
<feature type="region of interest" description="Disordered" evidence="1">
    <location>
        <begin position="1"/>
        <end position="24"/>
    </location>
</feature>
<evidence type="ECO:0008006" key="5">
    <source>
        <dbReference type="Google" id="ProtNLM"/>
    </source>
</evidence>
<evidence type="ECO:0000256" key="1">
    <source>
        <dbReference type="SAM" id="MobiDB-lite"/>
    </source>
</evidence>
<accession>A0ABX6PLT2</accession>
<sequence length="311" mass="34742">MDPVNSKHSRGRANEPRTPHHPPCAPPSPRLWEWQRPQGLPVFRFALHALIVLVLTLLTQIGGIAYLVALAASRAWGLRRFLPKLAIFLLCYAGAAFTATFAAPIFGRVPLSCIADAADRLVVRSPIYCLLNRNYVTPEVHDLAKALAAHMDREFPGTVTVALDANFPFVRGFPLLPHLSHADGKKLDFAYYYKDVDGAFLNGATRSPIGYFAFEQPAPGDELPCEGRNDWLTTRWDFDALQPLFPAYRIEEQRTSAAIGWLTSEGVTRFGLQKIFIEPHLKNALGISDSHIRFQGCRAARHDDHIHIQVE</sequence>
<organism evidence="3 4">
    <name type="scientific">Rhizobium indicum</name>
    <dbReference type="NCBI Taxonomy" id="2583231"/>
    <lineage>
        <taxon>Bacteria</taxon>
        <taxon>Pseudomonadati</taxon>
        <taxon>Pseudomonadota</taxon>
        <taxon>Alphaproteobacteria</taxon>
        <taxon>Hyphomicrobiales</taxon>
        <taxon>Rhizobiaceae</taxon>
        <taxon>Rhizobium/Agrobacterium group</taxon>
        <taxon>Rhizobium</taxon>
    </lineage>
</organism>
<evidence type="ECO:0000313" key="4">
    <source>
        <dbReference type="Proteomes" id="UP000305673"/>
    </source>
</evidence>
<protein>
    <recommendedName>
        <fullName evidence="5">DD-peptidase zinc-binding domain-containing protein</fullName>
    </recommendedName>
</protein>
<keyword evidence="2" id="KW-0472">Membrane</keyword>
<keyword evidence="2" id="KW-1133">Transmembrane helix</keyword>
<keyword evidence="4" id="KW-1185">Reference proteome</keyword>
<dbReference type="Gene3D" id="3.30.1380.10">
    <property type="match status" value="1"/>
</dbReference>
<evidence type="ECO:0000313" key="3">
    <source>
        <dbReference type="EMBL" id="QKK19601.1"/>
    </source>
</evidence>
<gene>
    <name evidence="3" type="ORF">FFM53_023045</name>
</gene>
<evidence type="ECO:0000256" key="2">
    <source>
        <dbReference type="SAM" id="Phobius"/>
    </source>
</evidence>
<feature type="transmembrane region" description="Helical" evidence="2">
    <location>
        <begin position="45"/>
        <end position="73"/>
    </location>
</feature>
<dbReference type="Proteomes" id="UP000305673">
    <property type="component" value="Chromosome"/>
</dbReference>
<name>A0ABX6PLT2_9HYPH</name>
<proteinExistence type="predicted"/>
<reference evidence="3 4" key="1">
    <citation type="submission" date="2020-05" db="EMBL/GenBank/DDBJ databases">
        <title>Genome sequences of pea root nodulating Rhizobium spp.</title>
        <authorList>
            <person name="Rahi P."/>
        </authorList>
    </citation>
    <scope>NUCLEOTIDE SEQUENCE [LARGE SCALE GENOMIC DNA]</scope>
    <source>
        <strain evidence="4">JKLM 12A2</strain>
    </source>
</reference>